<evidence type="ECO:0000313" key="2">
    <source>
        <dbReference type="EMBL" id="RMA77584.1"/>
    </source>
</evidence>
<feature type="transmembrane region" description="Helical" evidence="1">
    <location>
        <begin position="90"/>
        <end position="115"/>
    </location>
</feature>
<evidence type="ECO:0000256" key="1">
    <source>
        <dbReference type="SAM" id="Phobius"/>
    </source>
</evidence>
<dbReference type="RefSeq" id="WP_121940898.1">
    <property type="nucleotide sequence ID" value="NZ_CP137846.1"/>
</dbReference>
<gene>
    <name evidence="2" type="ORF">JN00_0435</name>
</gene>
<accession>A0A3L9ZZN2</accession>
<dbReference type="AlphaFoldDB" id="A0A3L9ZZN2"/>
<keyword evidence="1" id="KW-1133">Transmembrane helix</keyword>
<evidence type="ECO:0008006" key="4">
    <source>
        <dbReference type="Google" id="ProtNLM"/>
    </source>
</evidence>
<evidence type="ECO:0000313" key="3">
    <source>
        <dbReference type="Proteomes" id="UP000267246"/>
    </source>
</evidence>
<dbReference type="EMBL" id="REFI01000008">
    <property type="protein sequence ID" value="RMA77584.1"/>
    <property type="molecule type" value="Genomic_DNA"/>
</dbReference>
<proteinExistence type="predicted"/>
<dbReference type="Proteomes" id="UP000267246">
    <property type="component" value="Unassembled WGS sequence"/>
</dbReference>
<protein>
    <recommendedName>
        <fullName evidence="4">Transmembrane protein</fullName>
    </recommendedName>
</protein>
<keyword evidence="1" id="KW-0812">Transmembrane</keyword>
<name>A0A3L9ZZN2_9BACT</name>
<sequence>MEDKLINIADLFKPLTTDFLTKKLEAVAPAETAGKIALYLATALTIISLIFLAIAGILLIASLIMGIMPAKEPNAAFDEGARKRQKRSKVIRAVVSAIVLGILGSIFPIVINIIVK</sequence>
<feature type="transmembrane region" description="Helical" evidence="1">
    <location>
        <begin position="36"/>
        <end position="69"/>
    </location>
</feature>
<reference evidence="2 3" key="1">
    <citation type="submission" date="2018-10" db="EMBL/GenBank/DDBJ databases">
        <title>Genomic Encyclopedia of Archaeal and Bacterial Type Strains, Phase II (KMG-II): from individual species to whole genera.</title>
        <authorList>
            <person name="Goeker M."/>
        </authorList>
    </citation>
    <scope>NUCLEOTIDE SEQUENCE [LARGE SCALE GENOMIC DNA]</scope>
    <source>
        <strain evidence="2 3">ATCC 29870</strain>
    </source>
</reference>
<comment type="caution">
    <text evidence="2">The sequence shown here is derived from an EMBL/GenBank/DDBJ whole genome shotgun (WGS) entry which is preliminary data.</text>
</comment>
<keyword evidence="1" id="KW-0472">Membrane</keyword>
<keyword evidence="3" id="KW-1185">Reference proteome</keyword>
<organism evidence="2 3">
    <name type="scientific">Metamycoplasma subdolum</name>
    <dbReference type="NCBI Taxonomy" id="92407"/>
    <lineage>
        <taxon>Bacteria</taxon>
        <taxon>Bacillati</taxon>
        <taxon>Mycoplasmatota</taxon>
        <taxon>Mycoplasmoidales</taxon>
        <taxon>Metamycoplasmataceae</taxon>
        <taxon>Metamycoplasma</taxon>
    </lineage>
</organism>